<dbReference type="InterPro" id="IPR036779">
    <property type="entry name" value="LysM_dom_sf"/>
</dbReference>
<dbReference type="SMART" id="SM00257">
    <property type="entry name" value="LysM"/>
    <property type="match status" value="1"/>
</dbReference>
<protein>
    <submittedName>
        <fullName evidence="3">LysM domain-containing protein</fullName>
    </submittedName>
</protein>
<keyword evidence="1" id="KW-1133">Transmembrane helix</keyword>
<evidence type="ECO:0000313" key="4">
    <source>
        <dbReference type="Proteomes" id="UP000183508"/>
    </source>
</evidence>
<keyword evidence="1" id="KW-0812">Transmembrane</keyword>
<dbReference type="STRING" id="392015.SAMN05421543_107143"/>
<reference evidence="4" key="1">
    <citation type="submission" date="2016-10" db="EMBL/GenBank/DDBJ databases">
        <authorList>
            <person name="Varghese N."/>
        </authorList>
    </citation>
    <scope>NUCLEOTIDE SEQUENCE [LARGE SCALE GENOMIC DNA]</scope>
    <source>
        <strain evidence="4">DSM 17980</strain>
    </source>
</reference>
<dbReference type="OrthoDB" id="2377236at2"/>
<proteinExistence type="predicted"/>
<dbReference type="PROSITE" id="PS51782">
    <property type="entry name" value="LYSM"/>
    <property type="match status" value="1"/>
</dbReference>
<evidence type="ECO:0000313" key="3">
    <source>
        <dbReference type="EMBL" id="SFU76760.1"/>
    </source>
</evidence>
<dbReference type="InterPro" id="IPR018392">
    <property type="entry name" value="LysM"/>
</dbReference>
<gene>
    <name evidence="3" type="ORF">SAMN05421543_107143</name>
</gene>
<dbReference type="Pfam" id="PF01476">
    <property type="entry name" value="LysM"/>
    <property type="match status" value="1"/>
</dbReference>
<feature type="domain" description="LysM" evidence="2">
    <location>
        <begin position="78"/>
        <end position="127"/>
    </location>
</feature>
<organism evidence="3 4">
    <name type="scientific">Alicyclobacillus macrosporangiidus</name>
    <dbReference type="NCBI Taxonomy" id="392015"/>
    <lineage>
        <taxon>Bacteria</taxon>
        <taxon>Bacillati</taxon>
        <taxon>Bacillota</taxon>
        <taxon>Bacilli</taxon>
        <taxon>Bacillales</taxon>
        <taxon>Alicyclobacillaceae</taxon>
        <taxon>Alicyclobacillus</taxon>
    </lineage>
</organism>
<name>A0A1I7IV08_9BACL</name>
<dbReference type="EMBL" id="FPBV01000007">
    <property type="protein sequence ID" value="SFU76760.1"/>
    <property type="molecule type" value="Genomic_DNA"/>
</dbReference>
<evidence type="ECO:0000256" key="1">
    <source>
        <dbReference type="SAM" id="Phobius"/>
    </source>
</evidence>
<dbReference type="Proteomes" id="UP000183508">
    <property type="component" value="Unassembled WGS sequence"/>
</dbReference>
<dbReference type="AlphaFoldDB" id="A0A1I7IV08"/>
<keyword evidence="1" id="KW-0472">Membrane</keyword>
<feature type="transmembrane region" description="Helical" evidence="1">
    <location>
        <begin position="47"/>
        <end position="66"/>
    </location>
</feature>
<evidence type="ECO:0000259" key="2">
    <source>
        <dbReference type="PROSITE" id="PS51782"/>
    </source>
</evidence>
<dbReference type="Gene3D" id="3.10.350.10">
    <property type="entry name" value="LysM domain"/>
    <property type="match status" value="1"/>
</dbReference>
<keyword evidence="4" id="KW-1185">Reference proteome</keyword>
<accession>A0A1I7IV08</accession>
<dbReference type="SUPFAM" id="SSF54106">
    <property type="entry name" value="LysM domain"/>
    <property type="match status" value="1"/>
</dbReference>
<sequence length="136" mass="14802">MFDLFLDQNVCSGVIPVMQSMNGTAPRGARFVNGRVLRTPPHGRKRGRGWAVVILAVLGMAAWWAIRGAVAEAQSGPVWYTVQPGDTLWQVARKTLPDVAPDQAVLEILRANGLERAVVQPGQTLLLPQGARLPRE</sequence>
<dbReference type="CDD" id="cd00118">
    <property type="entry name" value="LysM"/>
    <property type="match status" value="1"/>
</dbReference>